<feature type="domain" description="AAA" evidence="1">
    <location>
        <begin position="5"/>
        <end position="120"/>
    </location>
</feature>
<comment type="caution">
    <text evidence="2">The sequence shown here is derived from an EMBL/GenBank/DDBJ whole genome shotgun (WGS) entry which is preliminary data.</text>
</comment>
<dbReference type="SUPFAM" id="SSF52540">
    <property type="entry name" value="P-loop containing nucleoside triphosphate hydrolases"/>
    <property type="match status" value="1"/>
</dbReference>
<dbReference type="InterPro" id="IPR027417">
    <property type="entry name" value="P-loop_NTPase"/>
</dbReference>
<proteinExistence type="predicted"/>
<dbReference type="GO" id="GO:0005524">
    <property type="term" value="F:ATP binding"/>
    <property type="evidence" value="ECO:0007669"/>
    <property type="project" value="TreeGrafter"/>
</dbReference>
<keyword evidence="2" id="KW-0966">Cell projection</keyword>
<dbReference type="Proteomes" id="UP000533207">
    <property type="component" value="Unassembled WGS sequence"/>
</dbReference>
<reference evidence="2 3" key="1">
    <citation type="submission" date="2020-07" db="EMBL/GenBank/DDBJ databases">
        <title>Genomic Encyclopedia of Type Strains, Phase IV (KMG-V): Genome sequencing to study the core and pangenomes of soil and plant-associated prokaryotes.</title>
        <authorList>
            <person name="Whitman W."/>
        </authorList>
    </citation>
    <scope>NUCLEOTIDE SEQUENCE [LARGE SCALE GENOMIC DNA]</scope>
    <source>
        <strain evidence="2 3">C8</strain>
    </source>
</reference>
<dbReference type="GO" id="GO:0005829">
    <property type="term" value="C:cytosol"/>
    <property type="evidence" value="ECO:0007669"/>
    <property type="project" value="TreeGrafter"/>
</dbReference>
<keyword evidence="2" id="KW-0282">Flagellum</keyword>
<dbReference type="InterPro" id="IPR050625">
    <property type="entry name" value="ParA/MinD_ATPase"/>
</dbReference>
<sequence>MRLGFYNIQGGTGKTTIAANIGYYLSDKTKTVYVDCDIYAGCGALLFGFEDSPHTLNSYLSGTSALNDIIHQFDDLSVIVADSTPNSFNTEINQKRMLELIRVLNDNYDIVLLDLPPNITEGNLLFSSLNLEEKVVNKMIVVAEDSIPGIANTMKTKELLYAIDIDCIGVIVNKFKDTVDFDEALDDIIAILPYDKKVETQWMENVPAVQMKSKFSKELSYLAEDLAEVYIKKDLAAVRALKVAKELKDMTSKKRDEEVEENEEF</sequence>
<dbReference type="GO" id="GO:0009898">
    <property type="term" value="C:cytoplasmic side of plasma membrane"/>
    <property type="evidence" value="ECO:0007669"/>
    <property type="project" value="TreeGrafter"/>
</dbReference>
<evidence type="ECO:0000313" key="2">
    <source>
        <dbReference type="EMBL" id="MBA2861726.1"/>
    </source>
</evidence>
<dbReference type="AlphaFoldDB" id="A0A7J9PG50"/>
<protein>
    <submittedName>
        <fullName evidence="2">MinD-like ATPase involved in chromosome partitioning or flagellar assembly</fullName>
    </submittedName>
</protein>
<dbReference type="InterPro" id="IPR025669">
    <property type="entry name" value="AAA_dom"/>
</dbReference>
<dbReference type="GO" id="GO:0016887">
    <property type="term" value="F:ATP hydrolysis activity"/>
    <property type="evidence" value="ECO:0007669"/>
    <property type="project" value="TreeGrafter"/>
</dbReference>
<dbReference type="Pfam" id="PF13614">
    <property type="entry name" value="AAA_31"/>
    <property type="match status" value="1"/>
</dbReference>
<name>A0A7J9PG50_METMI</name>
<dbReference type="PANTHER" id="PTHR43384">
    <property type="entry name" value="SEPTUM SITE-DETERMINING PROTEIN MIND HOMOLOG, CHLOROPLASTIC-RELATED"/>
    <property type="match status" value="1"/>
</dbReference>
<dbReference type="EMBL" id="JACDUL010000001">
    <property type="protein sequence ID" value="MBA2861726.1"/>
    <property type="molecule type" value="Genomic_DNA"/>
</dbReference>
<gene>
    <name evidence="2" type="ORF">HNP90_000586</name>
</gene>
<evidence type="ECO:0000259" key="1">
    <source>
        <dbReference type="Pfam" id="PF13614"/>
    </source>
</evidence>
<dbReference type="Gene3D" id="3.40.50.300">
    <property type="entry name" value="P-loop containing nucleotide triphosphate hydrolases"/>
    <property type="match status" value="1"/>
</dbReference>
<dbReference type="GO" id="GO:0051782">
    <property type="term" value="P:negative regulation of cell division"/>
    <property type="evidence" value="ECO:0007669"/>
    <property type="project" value="TreeGrafter"/>
</dbReference>
<keyword evidence="2" id="KW-0969">Cilium</keyword>
<accession>A0A7J9PG50</accession>
<dbReference type="RefSeq" id="WP_011977376.1">
    <property type="nucleotide sequence ID" value="NZ_JACDUL010000001.1"/>
</dbReference>
<organism evidence="2 3">
    <name type="scientific">Methanococcus maripaludis</name>
    <name type="common">Methanococcus deltae</name>
    <dbReference type="NCBI Taxonomy" id="39152"/>
    <lineage>
        <taxon>Archaea</taxon>
        <taxon>Methanobacteriati</taxon>
        <taxon>Methanobacteriota</taxon>
        <taxon>Methanomada group</taxon>
        <taxon>Methanococci</taxon>
        <taxon>Methanococcales</taxon>
        <taxon>Methanococcaceae</taxon>
        <taxon>Methanococcus</taxon>
    </lineage>
</organism>
<dbReference type="PANTHER" id="PTHR43384:SF10">
    <property type="entry name" value="ATPASE INVOLVED IN CHROMOSOME PARTITIONING, PARA_MIND FAMILY"/>
    <property type="match status" value="1"/>
</dbReference>
<evidence type="ECO:0000313" key="3">
    <source>
        <dbReference type="Proteomes" id="UP000533207"/>
    </source>
</evidence>